<reference evidence="2" key="2">
    <citation type="submission" date="2013-03" db="EMBL/GenBank/DDBJ databases">
        <authorList>
            <person name="Howell K."/>
            <person name="Weinert L."/>
            <person name="Luan S.-L."/>
            <person name="Peters S."/>
            <person name="Aragon V."/>
            <person name="Angen O."/>
            <person name="Tucker A.W."/>
            <person name="Maskell D.J."/>
        </authorList>
    </citation>
    <scope>NUCLEOTIDE SEQUENCE</scope>
    <source>
        <strain evidence="2">H555</strain>
    </source>
</reference>
<feature type="transmembrane region" description="Helical" evidence="1">
    <location>
        <begin position="350"/>
        <end position="369"/>
    </location>
</feature>
<feature type="transmembrane region" description="Helical" evidence="1">
    <location>
        <begin position="235"/>
        <end position="254"/>
    </location>
</feature>
<keyword evidence="1" id="KW-0812">Transmembrane</keyword>
<sequence>MNLEIYKLSRKIAVFMSMFLSFKLLFDGDLWRATLNIFLFLLFYVTSLLYENRYKRITVSYIFIFFVIYIAYTWSPGYFTQKLIDELIANGENWARHDYYYSVYFPSSAIFYIITIIYLKYFVKSKIHVGDIYGRVSHFNFLIGGGVTLILYLIVGFQYEFVIPYFAFCFFMFFYKKNTMIVRRVYFCLIILLPLIFVDIFIHRYKVIGIIFPMLMIYLMLTDESKKNSVFKSKLIIILGLFFVLIYGVLSELHKLNVFYSSNYDVLSVISDGELLSKFIKNQFERVFSVWVTLGGFIIEHVERNEFYYGITYIKFLSEWLGFEYVSLPIITAKYNLSSYAQPGLIAEGYANFHIIGAVLNILVVFFLMEFFIRKYYAKPSVLRLLLMTVPFTKIILDGGSVNSAIYLILICAIFSMLNLFSKYFKI</sequence>
<feature type="transmembrane region" description="Helical" evidence="1">
    <location>
        <begin position="185"/>
        <end position="201"/>
    </location>
</feature>
<feature type="transmembrane region" description="Helical" evidence="1">
    <location>
        <begin position="99"/>
        <end position="119"/>
    </location>
</feature>
<evidence type="ECO:0008006" key="3">
    <source>
        <dbReference type="Google" id="ProtNLM"/>
    </source>
</evidence>
<organism evidence="2">
    <name type="scientific">Glaesserella parasuis</name>
    <name type="common">Haemophilus parasuis</name>
    <dbReference type="NCBI Taxonomy" id="738"/>
    <lineage>
        <taxon>Bacteria</taxon>
        <taxon>Pseudomonadati</taxon>
        <taxon>Pseudomonadota</taxon>
        <taxon>Gammaproteobacteria</taxon>
        <taxon>Pasteurellales</taxon>
        <taxon>Pasteurellaceae</taxon>
        <taxon>Glaesserella</taxon>
    </lineage>
</organism>
<feature type="transmembrane region" description="Helical" evidence="1">
    <location>
        <begin position="139"/>
        <end position="155"/>
    </location>
</feature>
<keyword evidence="1" id="KW-1133">Transmembrane helix</keyword>
<feature type="transmembrane region" description="Helical" evidence="1">
    <location>
        <begin position="57"/>
        <end position="79"/>
    </location>
</feature>
<evidence type="ECO:0000313" key="2">
    <source>
        <dbReference type="EMBL" id="AGM38790.1"/>
    </source>
</evidence>
<feature type="transmembrane region" description="Helical" evidence="1">
    <location>
        <begin position="403"/>
        <end position="421"/>
    </location>
</feature>
<evidence type="ECO:0000256" key="1">
    <source>
        <dbReference type="SAM" id="Phobius"/>
    </source>
</evidence>
<reference evidence="2" key="1">
    <citation type="journal article" date="2013" name="J. Bacteriol.">
        <title>Gene content and diversity of the loci encoding biosynthesis of capsular polysaccharides of the 15 serovar reference strains of Haemophilus parasuis.</title>
        <authorList>
            <consortium name="BRaDP1T Consortium"/>
            <person name="Howell K.J."/>
            <person name="Weinert L.A."/>
            <person name="Luan S.L."/>
            <person name="Peters S.E."/>
            <person name="Chaudhuri R.R."/>
            <person name="Harris D."/>
            <person name="Angen O."/>
            <person name="Aragon V."/>
            <person name="Parkhill J."/>
            <person name="Langford P.R."/>
            <person name="Rycroft A.N."/>
            <person name="Wren B.W."/>
            <person name="Tucker A.W."/>
            <person name="Maskell D.J."/>
        </authorList>
    </citation>
    <scope>NUCLEOTIDE SEQUENCE</scope>
    <source>
        <strain evidence="2">H555</strain>
    </source>
</reference>
<proteinExistence type="predicted"/>
<accession>T1RQB3</accession>
<dbReference type="InterPro" id="IPR046073">
    <property type="entry name" value="DUF6032"/>
</dbReference>
<dbReference type="AlphaFoldDB" id="T1RQB3"/>
<keyword evidence="1" id="KW-0472">Membrane</keyword>
<feature type="transmembrane region" description="Helical" evidence="1">
    <location>
        <begin position="207"/>
        <end position="223"/>
    </location>
</feature>
<dbReference type="RefSeq" id="WP_160448427.1">
    <property type="nucleotide sequence ID" value="NZ_JARUST010000008.1"/>
</dbReference>
<dbReference type="Pfam" id="PF19497">
    <property type="entry name" value="DUF6032"/>
    <property type="match status" value="1"/>
</dbReference>
<dbReference type="EMBL" id="KC795448">
    <property type="protein sequence ID" value="AGM38790.1"/>
    <property type="molecule type" value="Genomic_DNA"/>
</dbReference>
<gene>
    <name evidence="2" type="primary">funX10</name>
</gene>
<name>T1RQB3_GLAPU</name>
<feature type="transmembrane region" description="Helical" evidence="1">
    <location>
        <begin position="33"/>
        <end position="50"/>
    </location>
</feature>
<protein>
    <recommendedName>
        <fullName evidence="3">Wzy</fullName>
    </recommendedName>
</protein>